<accession>A0ABN7M6K0</accession>
<dbReference type="Proteomes" id="UP000675880">
    <property type="component" value="Unassembled WGS sequence"/>
</dbReference>
<sequence length="141" mass="15736">MDIEVGSNLYRNSNGIIDIEGVPQFEVAIKEPSRALLVNFALFDEVGRMMAKVVDSNLTFNERRAYQLAKSPTSVSLKHEESGTVVFALELKDGNRVVFSRGSFHTIKGHRLDVSQTEWRIDKKRFSGKDTDTKGGAVFLG</sequence>
<evidence type="ECO:0000313" key="1">
    <source>
        <dbReference type="EMBL" id="CAE6780112.1"/>
    </source>
</evidence>
<gene>
    <name evidence="1" type="ORF">NSPZN2_40711</name>
</gene>
<comment type="caution">
    <text evidence="1">The sequence shown here is derived from an EMBL/GenBank/DDBJ whole genome shotgun (WGS) entry which is preliminary data.</text>
</comment>
<keyword evidence="2" id="KW-1185">Reference proteome</keyword>
<proteinExistence type="predicted"/>
<evidence type="ECO:0000313" key="2">
    <source>
        <dbReference type="Proteomes" id="UP000675880"/>
    </source>
</evidence>
<dbReference type="EMBL" id="CAJNBJ010000017">
    <property type="protein sequence ID" value="CAE6780112.1"/>
    <property type="molecule type" value="Genomic_DNA"/>
</dbReference>
<dbReference type="RefSeq" id="WP_213043492.1">
    <property type="nucleotide sequence ID" value="NZ_CAJNBJ010000017.1"/>
</dbReference>
<organism evidence="1 2">
    <name type="scientific">Nitrospira defluvii</name>
    <dbReference type="NCBI Taxonomy" id="330214"/>
    <lineage>
        <taxon>Bacteria</taxon>
        <taxon>Pseudomonadati</taxon>
        <taxon>Nitrospirota</taxon>
        <taxon>Nitrospiria</taxon>
        <taxon>Nitrospirales</taxon>
        <taxon>Nitrospiraceae</taxon>
        <taxon>Nitrospira</taxon>
    </lineage>
</organism>
<reference evidence="1 2" key="1">
    <citation type="submission" date="2021-02" db="EMBL/GenBank/DDBJ databases">
        <authorList>
            <person name="Han P."/>
        </authorList>
    </citation>
    <scope>NUCLEOTIDE SEQUENCE [LARGE SCALE GENOMIC DNA]</scope>
    <source>
        <strain evidence="1">Candidatus Nitrospira sp. ZN2</strain>
    </source>
</reference>
<protein>
    <submittedName>
        <fullName evidence="1">Uncharacterized protein</fullName>
    </submittedName>
</protein>
<name>A0ABN7M6K0_9BACT</name>